<keyword evidence="4" id="KW-0326">Glycosidase</keyword>
<dbReference type="Pfam" id="PF02838">
    <property type="entry name" value="Glyco_hydro_20b"/>
    <property type="match status" value="1"/>
</dbReference>
<protein>
    <recommendedName>
        <fullName evidence="2">beta-N-acetylhexosaminidase</fullName>
        <ecNumber evidence="2">3.2.1.52</ecNumber>
    </recommendedName>
</protein>
<dbReference type="PANTHER" id="PTHR22600:SF57">
    <property type="entry name" value="BETA-N-ACETYLHEXOSAMINIDASE"/>
    <property type="match status" value="1"/>
</dbReference>
<dbReference type="GO" id="GO:0030203">
    <property type="term" value="P:glycosaminoglycan metabolic process"/>
    <property type="evidence" value="ECO:0007669"/>
    <property type="project" value="TreeGrafter"/>
</dbReference>
<proteinExistence type="predicted"/>
<evidence type="ECO:0000259" key="5">
    <source>
        <dbReference type="Pfam" id="PF02838"/>
    </source>
</evidence>
<dbReference type="PRINTS" id="PR00738">
    <property type="entry name" value="GLHYDRLASE20"/>
</dbReference>
<dbReference type="Gene3D" id="3.20.20.80">
    <property type="entry name" value="Glycosidases"/>
    <property type="match status" value="1"/>
</dbReference>
<dbReference type="GO" id="GO:0005975">
    <property type="term" value="P:carbohydrate metabolic process"/>
    <property type="evidence" value="ECO:0007669"/>
    <property type="project" value="InterPro"/>
</dbReference>
<keyword evidence="3" id="KW-0378">Hydrolase</keyword>
<dbReference type="EMBL" id="KF119194">
    <property type="protein sequence ID" value="AIA86460.1"/>
    <property type="molecule type" value="Genomic_DNA"/>
</dbReference>
<accession>A0A060C0B3</accession>
<comment type="catalytic activity">
    <reaction evidence="1">
        <text>Hydrolysis of terminal non-reducing N-acetyl-D-hexosamine residues in N-acetyl-beta-D-hexosaminides.</text>
        <dbReference type="EC" id="3.2.1.52"/>
    </reaction>
</comment>
<dbReference type="InterPro" id="IPR025705">
    <property type="entry name" value="Beta_hexosaminidase_sua/sub"/>
</dbReference>
<dbReference type="AlphaFoldDB" id="A0A060C0B3"/>
<organism evidence="6">
    <name type="scientific">uncultured Roseiflexus sp</name>
    <dbReference type="NCBI Taxonomy" id="290602"/>
    <lineage>
        <taxon>Bacteria</taxon>
        <taxon>Bacillati</taxon>
        <taxon>Chloroflexota</taxon>
        <taxon>Chloroflexia</taxon>
        <taxon>Chloroflexales</taxon>
        <taxon>Roseiflexineae</taxon>
        <taxon>Roseiflexaceae</taxon>
        <taxon>Roseiflexus</taxon>
        <taxon>environmental samples</taxon>
    </lineage>
</organism>
<dbReference type="SUPFAM" id="SSF55545">
    <property type="entry name" value="beta-N-acetylhexosaminidase-like domain"/>
    <property type="match status" value="1"/>
</dbReference>
<name>A0A060C0B3_9CHLR</name>
<evidence type="ECO:0000313" key="6">
    <source>
        <dbReference type="EMBL" id="AIA86460.1"/>
    </source>
</evidence>
<feature type="non-terminal residue" evidence="6">
    <location>
        <position position="148"/>
    </location>
</feature>
<evidence type="ECO:0000256" key="3">
    <source>
        <dbReference type="ARBA" id="ARBA00022801"/>
    </source>
</evidence>
<feature type="non-terminal residue" evidence="6">
    <location>
        <position position="1"/>
    </location>
</feature>
<evidence type="ECO:0000256" key="4">
    <source>
        <dbReference type="ARBA" id="ARBA00023295"/>
    </source>
</evidence>
<sequence>SACAAGCHFAARQLQESLAACAVRASLAAALDPAVLAQRFQIRLNITPGSTSHREGYALSIETDAIDLVAATPAGIFYGVQTLRQLLVAYGRTLPLLRVQDAPDFPNRGVMLDISRDRVPTMETLYALIDRLSALKFNQLQLYTEHTF</sequence>
<dbReference type="SUPFAM" id="SSF51445">
    <property type="entry name" value="(Trans)glycosidases"/>
    <property type="match status" value="1"/>
</dbReference>
<evidence type="ECO:0000256" key="2">
    <source>
        <dbReference type="ARBA" id="ARBA00012663"/>
    </source>
</evidence>
<dbReference type="GO" id="GO:0016020">
    <property type="term" value="C:membrane"/>
    <property type="evidence" value="ECO:0007669"/>
    <property type="project" value="TreeGrafter"/>
</dbReference>
<dbReference type="Gene3D" id="3.30.379.10">
    <property type="entry name" value="Chitobiase/beta-hexosaminidase domain 2-like"/>
    <property type="match status" value="1"/>
</dbReference>
<evidence type="ECO:0000256" key="1">
    <source>
        <dbReference type="ARBA" id="ARBA00001231"/>
    </source>
</evidence>
<dbReference type="InterPro" id="IPR017853">
    <property type="entry name" value="GH"/>
</dbReference>
<dbReference type="PANTHER" id="PTHR22600">
    <property type="entry name" value="BETA-HEXOSAMINIDASE"/>
    <property type="match status" value="1"/>
</dbReference>
<dbReference type="GO" id="GO:0004563">
    <property type="term" value="F:beta-N-acetylhexosaminidase activity"/>
    <property type="evidence" value="ECO:0007669"/>
    <property type="project" value="UniProtKB-EC"/>
</dbReference>
<reference evidence="6" key="1">
    <citation type="journal article" date="2013" name="Environ. Microbiol.">
        <title>Seasonally variable intestinal metagenomes of the red palm weevil (Rhynchophorus ferrugineus).</title>
        <authorList>
            <person name="Jia S."/>
            <person name="Zhang X."/>
            <person name="Zhang G."/>
            <person name="Yin A."/>
            <person name="Zhang S."/>
            <person name="Li F."/>
            <person name="Wang L."/>
            <person name="Zhao D."/>
            <person name="Yun Q."/>
            <person name="Tala"/>
            <person name="Wang J."/>
            <person name="Sun G."/>
            <person name="Baabdullah M."/>
            <person name="Yu X."/>
            <person name="Hu S."/>
            <person name="Al-Mssallem I.S."/>
            <person name="Yu J."/>
        </authorList>
    </citation>
    <scope>NUCLEOTIDE SEQUENCE</scope>
</reference>
<dbReference type="EC" id="3.2.1.52" evidence="2"/>
<feature type="domain" description="Beta-hexosaminidase bacterial type N-terminal" evidence="5">
    <location>
        <begin position="11"/>
        <end position="102"/>
    </location>
</feature>
<dbReference type="InterPro" id="IPR015882">
    <property type="entry name" value="HEX_bac_N"/>
</dbReference>
<dbReference type="InterPro" id="IPR029018">
    <property type="entry name" value="Hex-like_dom2"/>
</dbReference>